<dbReference type="KEGG" id="chk:D4L85_07885"/>
<keyword evidence="3" id="KW-1185">Reference proteome</keyword>
<organism evidence="2 3">
    <name type="scientific">Chryseolinea soli</name>
    <dbReference type="NCBI Taxonomy" id="2321403"/>
    <lineage>
        <taxon>Bacteria</taxon>
        <taxon>Pseudomonadati</taxon>
        <taxon>Bacteroidota</taxon>
        <taxon>Cytophagia</taxon>
        <taxon>Cytophagales</taxon>
        <taxon>Fulvivirgaceae</taxon>
        <taxon>Chryseolinea</taxon>
    </lineage>
</organism>
<keyword evidence="1" id="KW-0472">Membrane</keyword>
<sequence length="229" mass="26764">MTIETFIIILKITMVLHGLTIVLCFSYFKQRSLQIKFLGVNFLCLFLSYHSMGVFQLKGMEVNIPTNIEILTSFFSLTALYYVQFQKRYAAFFLTLVVLFTIFWFVNIFFIQKIYFNSYSASVFSFVIMAYSVIYFYRLMKDLPERHLQHVPMFWISTGLLVQGAAATFLYLFTAYLTKFFFNDVLIYWILHGLMGIVELVLIIIGISIDFKNVVTASGKLHMNVQKET</sequence>
<accession>A0A385SKP4</accession>
<proteinExistence type="predicted"/>
<dbReference type="AlphaFoldDB" id="A0A385SKP4"/>
<feature type="transmembrane region" description="Helical" evidence="1">
    <location>
        <begin position="186"/>
        <end position="211"/>
    </location>
</feature>
<dbReference type="EMBL" id="CP032382">
    <property type="protein sequence ID" value="AYB30505.1"/>
    <property type="molecule type" value="Genomic_DNA"/>
</dbReference>
<feature type="transmembrane region" description="Helical" evidence="1">
    <location>
        <begin position="35"/>
        <end position="52"/>
    </location>
</feature>
<evidence type="ECO:0000256" key="1">
    <source>
        <dbReference type="SAM" id="Phobius"/>
    </source>
</evidence>
<feature type="transmembrane region" description="Helical" evidence="1">
    <location>
        <begin position="151"/>
        <end position="174"/>
    </location>
</feature>
<dbReference type="OrthoDB" id="651989at2"/>
<protein>
    <submittedName>
        <fullName evidence="2">Uncharacterized protein</fullName>
    </submittedName>
</protein>
<name>A0A385SKP4_9BACT</name>
<keyword evidence="1" id="KW-0812">Transmembrane</keyword>
<keyword evidence="1" id="KW-1133">Transmembrane helix</keyword>
<gene>
    <name evidence="2" type="ORF">D4L85_07885</name>
</gene>
<dbReference type="Proteomes" id="UP000266183">
    <property type="component" value="Chromosome"/>
</dbReference>
<evidence type="ECO:0000313" key="3">
    <source>
        <dbReference type="Proteomes" id="UP000266183"/>
    </source>
</evidence>
<feature type="transmembrane region" description="Helical" evidence="1">
    <location>
        <begin position="90"/>
        <end position="112"/>
    </location>
</feature>
<evidence type="ECO:0000313" key="2">
    <source>
        <dbReference type="EMBL" id="AYB30505.1"/>
    </source>
</evidence>
<feature type="transmembrane region" description="Helical" evidence="1">
    <location>
        <begin position="118"/>
        <end position="139"/>
    </location>
</feature>
<dbReference type="RefSeq" id="WP_119753815.1">
    <property type="nucleotide sequence ID" value="NZ_CP032382.1"/>
</dbReference>
<feature type="transmembrane region" description="Helical" evidence="1">
    <location>
        <begin position="6"/>
        <end position="28"/>
    </location>
</feature>
<reference evidence="3" key="1">
    <citation type="submission" date="2018-09" db="EMBL/GenBank/DDBJ databases">
        <title>Chryseolinea sp. KIS68-18 isolated from soil.</title>
        <authorList>
            <person name="Weon H.-Y."/>
            <person name="Kwon S.-W."/>
            <person name="Lee S.A."/>
        </authorList>
    </citation>
    <scope>NUCLEOTIDE SEQUENCE [LARGE SCALE GENOMIC DNA]</scope>
    <source>
        <strain evidence="3">KIS68-18</strain>
    </source>
</reference>